<keyword evidence="1" id="KW-1133">Transmembrane helix</keyword>
<dbReference type="Proteomes" id="UP000254802">
    <property type="component" value="Unassembled WGS sequence"/>
</dbReference>
<organism evidence="5 8">
    <name type="scientific">Mannheimia haemolytica</name>
    <name type="common">Pasteurella haemolytica</name>
    <dbReference type="NCBI Taxonomy" id="75985"/>
    <lineage>
        <taxon>Bacteria</taxon>
        <taxon>Pseudomonadati</taxon>
        <taxon>Pseudomonadota</taxon>
        <taxon>Gammaproteobacteria</taxon>
        <taxon>Pasteurellales</taxon>
        <taxon>Pasteurellaceae</taxon>
        <taxon>Mannheimia</taxon>
    </lineage>
</organism>
<feature type="transmembrane region" description="Helical" evidence="1">
    <location>
        <begin position="41"/>
        <end position="59"/>
    </location>
</feature>
<sequence>MNNQYNPLYGMLGILASAASVILPLYAAYKDYQFGENMLSLMDIIIFPLGIVRGLMYLFG</sequence>
<gene>
    <name evidence="5" type="ORF">FEA53_03620</name>
    <name evidence="4" type="ORF">FEB89_03625</name>
    <name evidence="2" type="ORF">NCTC10638_01784</name>
    <name evidence="3" type="ORF">NCTC9380_01088</name>
</gene>
<dbReference type="STRING" id="75985.WC39_10510"/>
<dbReference type="Proteomes" id="UP000315164">
    <property type="component" value="Unassembled WGS sequence"/>
</dbReference>
<dbReference type="RefSeq" id="WP_006249050.1">
    <property type="nucleotide sequence ID" value="NZ_CP011098.1"/>
</dbReference>
<protein>
    <submittedName>
        <fullName evidence="5">Uncharacterized protein</fullName>
    </submittedName>
</protein>
<evidence type="ECO:0000313" key="8">
    <source>
        <dbReference type="Proteomes" id="UP000315164"/>
    </source>
</evidence>
<evidence type="ECO:0000313" key="9">
    <source>
        <dbReference type="Proteomes" id="UP000318394"/>
    </source>
</evidence>
<reference evidence="8 9" key="2">
    <citation type="journal article" date="2019" name="Vet. Microbiol.">
        <title>Genetic characterization of susceptible and multi-drug resistant Mannheimia haemolytica isolated from high-risk stocker calves prior to and after antimicrobial metaphylaxis.</title>
        <authorList>
            <person name="Snyder E.R."/>
            <person name="Alvarez-Narvaez S."/>
            <person name="Credille B.C."/>
        </authorList>
    </citation>
    <scope>NUCLEOTIDE SEQUENCE [LARGE SCALE GENOMIC DNA]</scope>
    <source>
        <strain evidence="5 8">UGA-R5-128-1</strain>
        <strain evidence="4 9">UGA-R7-163-1</strain>
    </source>
</reference>
<keyword evidence="9" id="KW-1185">Reference proteome</keyword>
<evidence type="ECO:0000313" key="4">
    <source>
        <dbReference type="EMBL" id="TRB39260.1"/>
    </source>
</evidence>
<evidence type="ECO:0000256" key="1">
    <source>
        <dbReference type="SAM" id="Phobius"/>
    </source>
</evidence>
<evidence type="ECO:0000313" key="6">
    <source>
        <dbReference type="Proteomes" id="UP000254031"/>
    </source>
</evidence>
<dbReference type="AlphaFoldDB" id="A0A249A3F6"/>
<reference evidence="6 7" key="1">
    <citation type="submission" date="2018-06" db="EMBL/GenBank/DDBJ databases">
        <authorList>
            <consortium name="Pathogen Informatics"/>
            <person name="Doyle S."/>
        </authorList>
    </citation>
    <scope>NUCLEOTIDE SEQUENCE [LARGE SCALE GENOMIC DNA]</scope>
    <source>
        <strain evidence="2 7">NCTC10638</strain>
        <strain evidence="3 6">NCTC9380</strain>
    </source>
</reference>
<proteinExistence type="predicted"/>
<dbReference type="KEGG" id="mhaq:WC39_10510"/>
<dbReference type="Proteomes" id="UP000318394">
    <property type="component" value="Unassembled WGS sequence"/>
</dbReference>
<accession>A0A249A3F6</accession>
<dbReference type="GeneID" id="67369805"/>
<dbReference type="KEGG" id="mhay:VK67_10510"/>
<dbReference type="OrthoDB" id="5690942at2"/>
<keyword evidence="1" id="KW-0812">Transmembrane</keyword>
<name>A0A249A3F6_MANHA</name>
<dbReference type="Proteomes" id="UP000254031">
    <property type="component" value="Unassembled WGS sequence"/>
</dbReference>
<feature type="transmembrane region" description="Helical" evidence="1">
    <location>
        <begin position="6"/>
        <end position="29"/>
    </location>
</feature>
<dbReference type="EMBL" id="UGPL01000006">
    <property type="protein sequence ID" value="STY65818.1"/>
    <property type="molecule type" value="Genomic_DNA"/>
</dbReference>
<evidence type="ECO:0000313" key="7">
    <source>
        <dbReference type="Proteomes" id="UP000254802"/>
    </source>
</evidence>
<evidence type="ECO:0000313" key="5">
    <source>
        <dbReference type="EMBL" id="TRB75759.1"/>
    </source>
</evidence>
<evidence type="ECO:0000313" key="3">
    <source>
        <dbReference type="EMBL" id="STY65818.1"/>
    </source>
</evidence>
<dbReference type="EMBL" id="VAJI01000004">
    <property type="protein sequence ID" value="TRB39260.1"/>
    <property type="molecule type" value="Genomic_DNA"/>
</dbReference>
<dbReference type="EMBL" id="UGPN01000002">
    <property type="protein sequence ID" value="STY60579.1"/>
    <property type="molecule type" value="Genomic_DNA"/>
</dbReference>
<evidence type="ECO:0000313" key="2">
    <source>
        <dbReference type="EMBL" id="STY60579.1"/>
    </source>
</evidence>
<dbReference type="EMBL" id="VAJB01000004">
    <property type="protein sequence ID" value="TRB75759.1"/>
    <property type="molecule type" value="Genomic_DNA"/>
</dbReference>
<keyword evidence="1" id="KW-0472">Membrane</keyword>